<gene>
    <name evidence="4" type="ORF">Lysil_0786</name>
</gene>
<evidence type="ECO:0000313" key="4">
    <source>
        <dbReference type="EMBL" id="PNS09157.1"/>
    </source>
</evidence>
<dbReference type="OrthoDB" id="9812295at2"/>
<evidence type="ECO:0000256" key="2">
    <source>
        <dbReference type="ARBA" id="ARBA00022643"/>
    </source>
</evidence>
<organism evidence="4 5">
    <name type="scientific">Solilutibacter silvestris</name>
    <dbReference type="NCBI Taxonomy" id="1645665"/>
    <lineage>
        <taxon>Bacteria</taxon>
        <taxon>Pseudomonadati</taxon>
        <taxon>Pseudomonadota</taxon>
        <taxon>Gammaproteobacteria</taxon>
        <taxon>Lysobacterales</taxon>
        <taxon>Lysobacteraceae</taxon>
        <taxon>Solilutibacter</taxon>
    </lineage>
</organism>
<dbReference type="AlphaFoldDB" id="A0A2K1Q2H7"/>
<keyword evidence="5" id="KW-1185">Reference proteome</keyword>
<dbReference type="EMBL" id="NPZB01000001">
    <property type="protein sequence ID" value="PNS09157.1"/>
    <property type="molecule type" value="Genomic_DNA"/>
</dbReference>
<dbReference type="SUPFAM" id="SSF52218">
    <property type="entry name" value="Flavoproteins"/>
    <property type="match status" value="1"/>
</dbReference>
<comment type="cofactor">
    <cofactor evidence="1">
        <name>FMN</name>
        <dbReference type="ChEBI" id="CHEBI:58210"/>
    </cofactor>
</comment>
<dbReference type="Gene3D" id="3.40.50.360">
    <property type="match status" value="1"/>
</dbReference>
<reference evidence="4 5" key="1">
    <citation type="submission" date="2017-08" db="EMBL/GenBank/DDBJ databases">
        <title>Lysobacter sylvestris genome.</title>
        <authorList>
            <person name="Zhang D.-C."/>
            <person name="Albuquerque L."/>
            <person name="Franca L."/>
            <person name="Froufe H.J.C."/>
            <person name="Barroso C."/>
            <person name="Egas C."/>
            <person name="Da Costa M."/>
            <person name="Margesin R."/>
        </authorList>
    </citation>
    <scope>NUCLEOTIDE SEQUENCE [LARGE SCALE GENOMIC DNA]</scope>
    <source>
        <strain evidence="4 5">AM20-91</strain>
    </source>
</reference>
<evidence type="ECO:0000313" key="5">
    <source>
        <dbReference type="Proteomes" id="UP000236220"/>
    </source>
</evidence>
<sequence>MNVVTLIGSLRAGSHNRQLADAAVALLPAGSHVSNVDFSTLPFYSEELDVEGQTPASVQKLRQEIAAADAVIVATPEYNGSLPGGLKNVIDWASRPYGRGSLVGMPVLVLGASMSPHAAKWARGDTARALGVAGAKPIDDTIGLGSSHEVFGTGKALPDEIVEALRAGVTSLVAAVAEGNRQAA</sequence>
<keyword evidence="2" id="KW-0288">FMN</keyword>
<keyword evidence="2" id="KW-0285">Flavoprotein</keyword>
<dbReference type="GO" id="GO:0010181">
    <property type="term" value="F:FMN binding"/>
    <property type="evidence" value="ECO:0007669"/>
    <property type="project" value="TreeGrafter"/>
</dbReference>
<accession>A0A2K1Q2H7</accession>
<evidence type="ECO:0000256" key="1">
    <source>
        <dbReference type="ARBA" id="ARBA00001917"/>
    </source>
</evidence>
<evidence type="ECO:0000259" key="3">
    <source>
        <dbReference type="Pfam" id="PF03358"/>
    </source>
</evidence>
<dbReference type="InterPro" id="IPR029039">
    <property type="entry name" value="Flavoprotein-like_sf"/>
</dbReference>
<dbReference type="GO" id="GO:0005829">
    <property type="term" value="C:cytosol"/>
    <property type="evidence" value="ECO:0007669"/>
    <property type="project" value="TreeGrafter"/>
</dbReference>
<dbReference type="PANTHER" id="PTHR30543">
    <property type="entry name" value="CHROMATE REDUCTASE"/>
    <property type="match status" value="1"/>
</dbReference>
<dbReference type="InterPro" id="IPR050712">
    <property type="entry name" value="NAD(P)H-dep_reductase"/>
</dbReference>
<feature type="domain" description="NADPH-dependent FMN reductase-like" evidence="3">
    <location>
        <begin position="1"/>
        <end position="146"/>
    </location>
</feature>
<dbReference type="GO" id="GO:0016491">
    <property type="term" value="F:oxidoreductase activity"/>
    <property type="evidence" value="ECO:0007669"/>
    <property type="project" value="InterPro"/>
</dbReference>
<name>A0A2K1Q2H7_9GAMM</name>
<dbReference type="RefSeq" id="WP_103074240.1">
    <property type="nucleotide sequence ID" value="NZ_NPZB01000001.1"/>
</dbReference>
<protein>
    <submittedName>
        <fullName evidence="4">Putative flavoprotein</fullName>
    </submittedName>
</protein>
<dbReference type="PANTHER" id="PTHR30543:SF21">
    <property type="entry name" value="NAD(P)H-DEPENDENT FMN REDUCTASE LOT6"/>
    <property type="match status" value="1"/>
</dbReference>
<proteinExistence type="predicted"/>
<dbReference type="Pfam" id="PF03358">
    <property type="entry name" value="FMN_red"/>
    <property type="match status" value="1"/>
</dbReference>
<dbReference type="Proteomes" id="UP000236220">
    <property type="component" value="Unassembled WGS sequence"/>
</dbReference>
<comment type="caution">
    <text evidence="4">The sequence shown here is derived from an EMBL/GenBank/DDBJ whole genome shotgun (WGS) entry which is preliminary data.</text>
</comment>
<dbReference type="InterPro" id="IPR005025">
    <property type="entry name" value="FMN_Rdtase-like_dom"/>
</dbReference>